<reference evidence="2 3" key="1">
    <citation type="submission" date="2020-08" db="EMBL/GenBank/DDBJ databases">
        <title>Genomic Encyclopedia of Type Strains, Phase IV (KMG-IV): sequencing the most valuable type-strain genomes for metagenomic binning, comparative biology and taxonomic classification.</title>
        <authorList>
            <person name="Goeker M."/>
        </authorList>
    </citation>
    <scope>NUCLEOTIDE SEQUENCE [LARGE SCALE GENOMIC DNA]</scope>
    <source>
        <strain evidence="2 3">DSM 29007</strain>
    </source>
</reference>
<keyword evidence="3" id="KW-1185">Reference proteome</keyword>
<comment type="caution">
    <text evidence="2">The sequence shown here is derived from an EMBL/GenBank/DDBJ whole genome shotgun (WGS) entry which is preliminary data.</text>
</comment>
<evidence type="ECO:0000259" key="1">
    <source>
        <dbReference type="PROSITE" id="PS50943"/>
    </source>
</evidence>
<dbReference type="EMBL" id="JACHIA010000025">
    <property type="protein sequence ID" value="MBB6073494.1"/>
    <property type="molecule type" value="Genomic_DNA"/>
</dbReference>
<dbReference type="SMART" id="SM00530">
    <property type="entry name" value="HTH_XRE"/>
    <property type="match status" value="1"/>
</dbReference>
<dbReference type="SUPFAM" id="SSF47413">
    <property type="entry name" value="lambda repressor-like DNA-binding domains"/>
    <property type="match status" value="1"/>
</dbReference>
<evidence type="ECO:0000313" key="2">
    <source>
        <dbReference type="EMBL" id="MBB6073494.1"/>
    </source>
</evidence>
<dbReference type="AlphaFoldDB" id="A0A841H6D5"/>
<name>A0A841H6D5_9BACT</name>
<dbReference type="Proteomes" id="UP000582837">
    <property type="component" value="Unassembled WGS sequence"/>
</dbReference>
<dbReference type="Pfam" id="PF01381">
    <property type="entry name" value="HTH_3"/>
    <property type="match status" value="1"/>
</dbReference>
<protein>
    <submittedName>
        <fullName evidence="2">Transcriptional regulator with XRE-family HTH domain</fullName>
    </submittedName>
</protein>
<sequence length="84" mass="9084">MEDALSKEEQDLQALVRDIVDASGISQAQLARDAGLSYAALHAWITGIRSPRPGSLVQLADGLESRSEALRQLAAQLRRAAERT</sequence>
<dbReference type="InterPro" id="IPR010982">
    <property type="entry name" value="Lambda_DNA-bd_dom_sf"/>
</dbReference>
<dbReference type="InterPro" id="IPR001387">
    <property type="entry name" value="Cro/C1-type_HTH"/>
</dbReference>
<dbReference type="PROSITE" id="PS50943">
    <property type="entry name" value="HTH_CROC1"/>
    <property type="match status" value="1"/>
</dbReference>
<organism evidence="2 3">
    <name type="scientific">Longimicrobium terrae</name>
    <dbReference type="NCBI Taxonomy" id="1639882"/>
    <lineage>
        <taxon>Bacteria</taxon>
        <taxon>Pseudomonadati</taxon>
        <taxon>Gemmatimonadota</taxon>
        <taxon>Longimicrobiia</taxon>
        <taxon>Longimicrobiales</taxon>
        <taxon>Longimicrobiaceae</taxon>
        <taxon>Longimicrobium</taxon>
    </lineage>
</organism>
<feature type="domain" description="HTH cro/C1-type" evidence="1">
    <location>
        <begin position="16"/>
        <end position="70"/>
    </location>
</feature>
<dbReference type="GO" id="GO:0003677">
    <property type="term" value="F:DNA binding"/>
    <property type="evidence" value="ECO:0007669"/>
    <property type="project" value="InterPro"/>
</dbReference>
<dbReference type="CDD" id="cd00093">
    <property type="entry name" value="HTH_XRE"/>
    <property type="match status" value="1"/>
</dbReference>
<proteinExistence type="predicted"/>
<gene>
    <name evidence="2" type="ORF">HNQ61_005164</name>
</gene>
<evidence type="ECO:0000313" key="3">
    <source>
        <dbReference type="Proteomes" id="UP000582837"/>
    </source>
</evidence>
<dbReference type="Gene3D" id="1.10.260.40">
    <property type="entry name" value="lambda repressor-like DNA-binding domains"/>
    <property type="match status" value="1"/>
</dbReference>
<dbReference type="RefSeq" id="WP_170038517.1">
    <property type="nucleotide sequence ID" value="NZ_JABDTL010000002.1"/>
</dbReference>
<accession>A0A841H6D5</accession>